<evidence type="ECO:0000313" key="2">
    <source>
        <dbReference type="Proteomes" id="UP001196413"/>
    </source>
</evidence>
<comment type="caution">
    <text evidence="1">The sequence shown here is derived from an EMBL/GenBank/DDBJ whole genome shotgun (WGS) entry which is preliminary data.</text>
</comment>
<evidence type="ECO:0000313" key="1">
    <source>
        <dbReference type="EMBL" id="KAJ1364622.1"/>
    </source>
</evidence>
<sequence length="63" mass="7202">MAAVSLRIAQSMTEKKKLRKSQWCTVFRGSGRANLWNWFCIAKNPPCLERISPDVTDDVNSMD</sequence>
<protein>
    <submittedName>
        <fullName evidence="1">Uncharacterized protein</fullName>
    </submittedName>
</protein>
<gene>
    <name evidence="1" type="ORF">KIN20_024747</name>
</gene>
<keyword evidence="2" id="KW-1185">Reference proteome</keyword>
<name>A0AAD5MTZ9_PARTN</name>
<reference evidence="1" key="1">
    <citation type="submission" date="2021-06" db="EMBL/GenBank/DDBJ databases">
        <title>Parelaphostrongylus tenuis whole genome reference sequence.</title>
        <authorList>
            <person name="Garwood T.J."/>
            <person name="Larsen P.A."/>
            <person name="Fountain-Jones N.M."/>
            <person name="Garbe J.R."/>
            <person name="Macchietto M.G."/>
            <person name="Kania S.A."/>
            <person name="Gerhold R.W."/>
            <person name="Richards J.E."/>
            <person name="Wolf T.M."/>
        </authorList>
    </citation>
    <scope>NUCLEOTIDE SEQUENCE</scope>
    <source>
        <strain evidence="1">MNPRO001-30</strain>
        <tissue evidence="1">Meninges</tissue>
    </source>
</reference>
<dbReference type="Proteomes" id="UP001196413">
    <property type="component" value="Unassembled WGS sequence"/>
</dbReference>
<accession>A0AAD5MTZ9</accession>
<proteinExistence type="predicted"/>
<dbReference type="AlphaFoldDB" id="A0AAD5MTZ9"/>
<organism evidence="1 2">
    <name type="scientific">Parelaphostrongylus tenuis</name>
    <name type="common">Meningeal worm</name>
    <dbReference type="NCBI Taxonomy" id="148309"/>
    <lineage>
        <taxon>Eukaryota</taxon>
        <taxon>Metazoa</taxon>
        <taxon>Ecdysozoa</taxon>
        <taxon>Nematoda</taxon>
        <taxon>Chromadorea</taxon>
        <taxon>Rhabditida</taxon>
        <taxon>Rhabditina</taxon>
        <taxon>Rhabditomorpha</taxon>
        <taxon>Strongyloidea</taxon>
        <taxon>Metastrongylidae</taxon>
        <taxon>Parelaphostrongylus</taxon>
    </lineage>
</organism>
<dbReference type="EMBL" id="JAHQIW010005017">
    <property type="protein sequence ID" value="KAJ1364622.1"/>
    <property type="molecule type" value="Genomic_DNA"/>
</dbReference>